<keyword evidence="3" id="KW-1185">Reference proteome</keyword>
<name>A0AA88QQZ6_9ASTE</name>
<proteinExistence type="predicted"/>
<feature type="signal peptide" evidence="1">
    <location>
        <begin position="1"/>
        <end position="23"/>
    </location>
</feature>
<sequence>MAISKAIVASLLVSFLVLHFVQADEMMHTNGVAQSLIQKIAMAISKSLQASVLISLLVFHLTVAEEMIVEQHALPGASYLQGRTCARGPVGLAVPVATVCLRVLLATRSFVPVTIP</sequence>
<keyword evidence="1" id="KW-0732">Signal</keyword>
<evidence type="ECO:0000256" key="1">
    <source>
        <dbReference type="SAM" id="SignalP"/>
    </source>
</evidence>
<dbReference type="EMBL" id="JAVXUO010002582">
    <property type="protein sequence ID" value="KAK2971453.1"/>
    <property type="molecule type" value="Genomic_DNA"/>
</dbReference>
<reference evidence="2" key="1">
    <citation type="submission" date="2022-12" db="EMBL/GenBank/DDBJ databases">
        <title>Draft genome assemblies for two species of Escallonia (Escalloniales).</title>
        <authorList>
            <person name="Chanderbali A."/>
            <person name="Dervinis C."/>
            <person name="Anghel I."/>
            <person name="Soltis D."/>
            <person name="Soltis P."/>
            <person name="Zapata F."/>
        </authorList>
    </citation>
    <scope>NUCLEOTIDE SEQUENCE</scope>
    <source>
        <strain evidence="2">UCBG92.1500</strain>
        <tissue evidence="2">Leaf</tissue>
    </source>
</reference>
<evidence type="ECO:0000313" key="2">
    <source>
        <dbReference type="EMBL" id="KAK2971453.1"/>
    </source>
</evidence>
<evidence type="ECO:0000313" key="3">
    <source>
        <dbReference type="Proteomes" id="UP001187471"/>
    </source>
</evidence>
<protein>
    <submittedName>
        <fullName evidence="2">Uncharacterized protein</fullName>
    </submittedName>
</protein>
<dbReference type="Proteomes" id="UP001187471">
    <property type="component" value="Unassembled WGS sequence"/>
</dbReference>
<comment type="caution">
    <text evidence="2">The sequence shown here is derived from an EMBL/GenBank/DDBJ whole genome shotgun (WGS) entry which is preliminary data.</text>
</comment>
<gene>
    <name evidence="2" type="ORF">RJ640_020859</name>
</gene>
<organism evidence="2 3">
    <name type="scientific">Escallonia rubra</name>
    <dbReference type="NCBI Taxonomy" id="112253"/>
    <lineage>
        <taxon>Eukaryota</taxon>
        <taxon>Viridiplantae</taxon>
        <taxon>Streptophyta</taxon>
        <taxon>Embryophyta</taxon>
        <taxon>Tracheophyta</taxon>
        <taxon>Spermatophyta</taxon>
        <taxon>Magnoliopsida</taxon>
        <taxon>eudicotyledons</taxon>
        <taxon>Gunneridae</taxon>
        <taxon>Pentapetalae</taxon>
        <taxon>asterids</taxon>
        <taxon>campanulids</taxon>
        <taxon>Escalloniales</taxon>
        <taxon>Escalloniaceae</taxon>
        <taxon>Escallonia</taxon>
    </lineage>
</organism>
<dbReference type="AlphaFoldDB" id="A0AA88QQZ6"/>
<accession>A0AA88QQZ6</accession>
<feature type="chain" id="PRO_5041719639" evidence="1">
    <location>
        <begin position="24"/>
        <end position="116"/>
    </location>
</feature>